<dbReference type="Proteomes" id="UP000630660">
    <property type="component" value="Unassembled WGS sequence"/>
</dbReference>
<keyword evidence="2" id="KW-0808">Transferase</keyword>
<protein>
    <submittedName>
        <fullName evidence="2">Methyltransferase domain-containing protein</fullName>
    </submittedName>
</protein>
<evidence type="ECO:0000259" key="1">
    <source>
        <dbReference type="Pfam" id="PF08241"/>
    </source>
</evidence>
<dbReference type="SUPFAM" id="SSF53335">
    <property type="entry name" value="S-adenosyl-L-methionine-dependent methyltransferases"/>
    <property type="match status" value="1"/>
</dbReference>
<dbReference type="Pfam" id="PF08241">
    <property type="entry name" value="Methyltransf_11"/>
    <property type="match status" value="1"/>
</dbReference>
<dbReference type="PANTHER" id="PTHR43591">
    <property type="entry name" value="METHYLTRANSFERASE"/>
    <property type="match status" value="1"/>
</dbReference>
<keyword evidence="2" id="KW-0489">Methyltransferase</keyword>
<dbReference type="InterPro" id="IPR013216">
    <property type="entry name" value="Methyltransf_11"/>
</dbReference>
<feature type="domain" description="Methyltransferase type 11" evidence="1">
    <location>
        <begin position="46"/>
        <end position="136"/>
    </location>
</feature>
<dbReference type="AlphaFoldDB" id="A0A9D5QCQ2"/>
<sequence length="199" mass="23360">MRANPSVVAPFDKVYRFYDAYMHIFGFYREKLIARLLNLQGTESVVDLGGGTGYLSSYLSGMCGELFLIDESRGMLSEVKKSDSINIFKRDVLDTGFSDRRFDIAILSDLVHHVEDQEGLLMECSRILRPDGRVLIYDFDIGYLRTKMSRWFEERLFGKVYFRRRVEVENMLKSLGFSRIDGIARGYWYIIIWRKREAR</sequence>
<organism evidence="2 3">
    <name type="scientific">candidate division WOR-3 bacterium</name>
    <dbReference type="NCBI Taxonomy" id="2052148"/>
    <lineage>
        <taxon>Bacteria</taxon>
        <taxon>Bacteria division WOR-3</taxon>
    </lineage>
</organism>
<dbReference type="Gene3D" id="3.40.50.150">
    <property type="entry name" value="Vaccinia Virus protein VP39"/>
    <property type="match status" value="1"/>
</dbReference>
<reference evidence="2" key="1">
    <citation type="submission" date="2019-11" db="EMBL/GenBank/DDBJ databases">
        <title>Microbial mats filling the niche in hypersaline microbial mats.</title>
        <authorList>
            <person name="Wong H.L."/>
            <person name="Macleod F.I."/>
            <person name="White R.A. III"/>
            <person name="Burns B.P."/>
        </authorList>
    </citation>
    <scope>NUCLEOTIDE SEQUENCE</scope>
    <source>
        <strain evidence="2">Bin_327</strain>
    </source>
</reference>
<dbReference type="InterPro" id="IPR029063">
    <property type="entry name" value="SAM-dependent_MTases_sf"/>
</dbReference>
<gene>
    <name evidence="2" type="ORF">GF359_06245</name>
</gene>
<dbReference type="EMBL" id="WJKJ01000207">
    <property type="protein sequence ID" value="MBD3364799.1"/>
    <property type="molecule type" value="Genomic_DNA"/>
</dbReference>
<evidence type="ECO:0000313" key="2">
    <source>
        <dbReference type="EMBL" id="MBD3364799.1"/>
    </source>
</evidence>
<accession>A0A9D5QCQ2</accession>
<dbReference type="GO" id="GO:0008757">
    <property type="term" value="F:S-adenosylmethionine-dependent methyltransferase activity"/>
    <property type="evidence" value="ECO:0007669"/>
    <property type="project" value="InterPro"/>
</dbReference>
<dbReference type="CDD" id="cd02440">
    <property type="entry name" value="AdoMet_MTases"/>
    <property type="match status" value="1"/>
</dbReference>
<name>A0A9D5QCQ2_UNCW3</name>
<dbReference type="GO" id="GO:0032259">
    <property type="term" value="P:methylation"/>
    <property type="evidence" value="ECO:0007669"/>
    <property type="project" value="UniProtKB-KW"/>
</dbReference>
<comment type="caution">
    <text evidence="2">The sequence shown here is derived from an EMBL/GenBank/DDBJ whole genome shotgun (WGS) entry which is preliminary data.</text>
</comment>
<proteinExistence type="predicted"/>
<evidence type="ECO:0000313" key="3">
    <source>
        <dbReference type="Proteomes" id="UP000630660"/>
    </source>
</evidence>